<dbReference type="EMBL" id="JAHWXP010000003">
    <property type="protein sequence ID" value="MBY8337986.1"/>
    <property type="molecule type" value="Genomic_DNA"/>
</dbReference>
<protein>
    <submittedName>
        <fullName evidence="2">Uncharacterized protein</fullName>
    </submittedName>
</protein>
<feature type="signal peptide" evidence="1">
    <location>
        <begin position="1"/>
        <end position="29"/>
    </location>
</feature>
<sequence>MNNPIACLTALAGATVLASCAPVPEPASAQGDTAEETLAGLDTSNQCFFMRNADRYSEAPDAPNGNERIFVKTRANERFVLETLSNCRDIDFAYEVALDNRFGSNLCTGDTANLLVPSPSGTDSCMVRVIGRIED</sequence>
<organism evidence="2 3">
    <name type="scientific">Alteriqipengyuania abyssalis</name>
    <dbReference type="NCBI Taxonomy" id="2860200"/>
    <lineage>
        <taxon>Bacteria</taxon>
        <taxon>Pseudomonadati</taxon>
        <taxon>Pseudomonadota</taxon>
        <taxon>Alphaproteobacteria</taxon>
        <taxon>Sphingomonadales</taxon>
        <taxon>Erythrobacteraceae</taxon>
        <taxon>Alteriqipengyuania</taxon>
    </lineage>
</organism>
<dbReference type="Pfam" id="PF20101">
    <property type="entry name" value="DUF6491"/>
    <property type="match status" value="1"/>
</dbReference>
<gene>
    <name evidence="2" type="ORF">KYN89_13125</name>
</gene>
<dbReference type="RefSeq" id="WP_054525352.1">
    <property type="nucleotide sequence ID" value="NZ_JAHWXP010000003.1"/>
</dbReference>
<reference evidence="2 3" key="1">
    <citation type="submission" date="2021-07" db="EMBL/GenBank/DDBJ databases">
        <title>Alteriqipengyuania abyssalis NZ-12B nov, sp.nov isolated from deep sea sponge in pacific ocean.</title>
        <authorList>
            <person name="Tareen S."/>
            <person name="Wink J."/>
        </authorList>
    </citation>
    <scope>NUCLEOTIDE SEQUENCE [LARGE SCALE GENOMIC DNA]</scope>
    <source>
        <strain evidence="2 3">NZ-12B</strain>
    </source>
</reference>
<dbReference type="Proteomes" id="UP000759298">
    <property type="component" value="Unassembled WGS sequence"/>
</dbReference>
<keyword evidence="3" id="KW-1185">Reference proteome</keyword>
<comment type="caution">
    <text evidence="2">The sequence shown here is derived from an EMBL/GenBank/DDBJ whole genome shotgun (WGS) entry which is preliminary data.</text>
</comment>
<evidence type="ECO:0000256" key="1">
    <source>
        <dbReference type="SAM" id="SignalP"/>
    </source>
</evidence>
<name>A0ABS7PGB4_9SPHN</name>
<dbReference type="InterPro" id="IPR045500">
    <property type="entry name" value="DUF6491"/>
</dbReference>
<feature type="chain" id="PRO_5046426491" evidence="1">
    <location>
        <begin position="30"/>
        <end position="135"/>
    </location>
</feature>
<evidence type="ECO:0000313" key="3">
    <source>
        <dbReference type="Proteomes" id="UP000759298"/>
    </source>
</evidence>
<accession>A0ABS7PGB4</accession>
<proteinExistence type="predicted"/>
<keyword evidence="1" id="KW-0732">Signal</keyword>
<evidence type="ECO:0000313" key="2">
    <source>
        <dbReference type="EMBL" id="MBY8337986.1"/>
    </source>
</evidence>